<dbReference type="PANTHER" id="PTHR35689:SF2">
    <property type="entry name" value="PLANT PROTEIN MATCH IS: (TAIR:PLANT.1) PROTEIN, PUTATIVE-RELATED"/>
    <property type="match status" value="1"/>
</dbReference>
<proteinExistence type="predicted"/>
<reference evidence="3 4" key="2">
    <citation type="journal article" date="2017" name="Front. Plant Sci.">
        <title>Gene Classification and Mining of Molecular Markers Useful in Red Clover (Trifolium pratense) Breeding.</title>
        <authorList>
            <person name="Istvanek J."/>
            <person name="Dluhosova J."/>
            <person name="Dluhos P."/>
            <person name="Patkova L."/>
            <person name="Nedelnik J."/>
            <person name="Repkova J."/>
        </authorList>
    </citation>
    <scope>NUCLEOTIDE SEQUENCE [LARGE SCALE GENOMIC DNA]</scope>
    <source>
        <strain evidence="4">cv. Tatra</strain>
        <tissue evidence="3">Young leaves</tissue>
    </source>
</reference>
<feature type="coiled-coil region" evidence="1">
    <location>
        <begin position="60"/>
        <end position="136"/>
    </location>
</feature>
<organism evidence="3 4">
    <name type="scientific">Trifolium pratense</name>
    <name type="common">Red clover</name>
    <dbReference type="NCBI Taxonomy" id="57577"/>
    <lineage>
        <taxon>Eukaryota</taxon>
        <taxon>Viridiplantae</taxon>
        <taxon>Streptophyta</taxon>
        <taxon>Embryophyta</taxon>
        <taxon>Tracheophyta</taxon>
        <taxon>Spermatophyta</taxon>
        <taxon>Magnoliopsida</taxon>
        <taxon>eudicotyledons</taxon>
        <taxon>Gunneridae</taxon>
        <taxon>Pentapetalae</taxon>
        <taxon>rosids</taxon>
        <taxon>fabids</taxon>
        <taxon>Fabales</taxon>
        <taxon>Fabaceae</taxon>
        <taxon>Papilionoideae</taxon>
        <taxon>50 kb inversion clade</taxon>
        <taxon>NPAAA clade</taxon>
        <taxon>Hologalegina</taxon>
        <taxon>IRL clade</taxon>
        <taxon>Trifolieae</taxon>
        <taxon>Trifolium</taxon>
    </lineage>
</organism>
<comment type="caution">
    <text evidence="3">The sequence shown here is derived from an EMBL/GenBank/DDBJ whole genome shotgun (WGS) entry which is preliminary data.</text>
</comment>
<accession>A0A2K3PN01</accession>
<gene>
    <name evidence="3" type="ORF">L195_g013387</name>
</gene>
<feature type="region of interest" description="Disordered" evidence="2">
    <location>
        <begin position="1"/>
        <end position="25"/>
    </location>
</feature>
<reference evidence="3 4" key="1">
    <citation type="journal article" date="2014" name="Am. J. Bot.">
        <title>Genome assembly and annotation for red clover (Trifolium pratense; Fabaceae).</title>
        <authorList>
            <person name="Istvanek J."/>
            <person name="Jaros M."/>
            <person name="Krenek A."/>
            <person name="Repkova J."/>
        </authorList>
    </citation>
    <scope>NUCLEOTIDE SEQUENCE [LARGE SCALE GENOMIC DNA]</scope>
    <source>
        <strain evidence="4">cv. Tatra</strain>
        <tissue evidence="3">Young leaves</tissue>
    </source>
</reference>
<dbReference type="EMBL" id="ASHM01008709">
    <property type="protein sequence ID" value="PNY16662.1"/>
    <property type="molecule type" value="Genomic_DNA"/>
</dbReference>
<evidence type="ECO:0000313" key="4">
    <source>
        <dbReference type="Proteomes" id="UP000236291"/>
    </source>
</evidence>
<protein>
    <submittedName>
        <fullName evidence="3">SKIP interacting protein</fullName>
    </submittedName>
</protein>
<evidence type="ECO:0000256" key="1">
    <source>
        <dbReference type="SAM" id="Coils"/>
    </source>
</evidence>
<dbReference type="STRING" id="57577.A0A2K3PN01"/>
<dbReference type="PANTHER" id="PTHR35689">
    <property type="entry name" value="EARLY ENDOSOME ANTIGEN"/>
    <property type="match status" value="1"/>
</dbReference>
<dbReference type="ExpressionAtlas" id="A0A2K3PN01">
    <property type="expression patterns" value="baseline"/>
</dbReference>
<evidence type="ECO:0000256" key="2">
    <source>
        <dbReference type="SAM" id="MobiDB-lite"/>
    </source>
</evidence>
<evidence type="ECO:0000313" key="3">
    <source>
        <dbReference type="EMBL" id="PNY16662.1"/>
    </source>
</evidence>
<keyword evidence="1" id="KW-0175">Coiled coil</keyword>
<name>A0A2K3PN01_TRIPR</name>
<dbReference type="AlphaFoldDB" id="A0A2K3PN01"/>
<dbReference type="Proteomes" id="UP000236291">
    <property type="component" value="Unassembled WGS sequence"/>
</dbReference>
<sequence>MEDPPRDNDDYTFKQHKLRESEESQRYLREQNLSLLLELNQKDQLLQRHKSEADMNARALKKFDSENQKLASACQQLLDQGQNLEKQIALYEHDREALMEFGNEADGREREAQSRVVELEQNLLLLVDELKKHKHQNDLMLDL</sequence>